<dbReference type="Pfam" id="PF02597">
    <property type="entry name" value="ThiS"/>
    <property type="match status" value="1"/>
</dbReference>
<protein>
    <recommendedName>
        <fullName evidence="3">Molybdopterin synthase sulfur carrier subunit</fullName>
    </recommendedName>
</protein>
<dbReference type="Proteomes" id="UP000254400">
    <property type="component" value="Unassembled WGS sequence"/>
</dbReference>
<dbReference type="InterPro" id="IPR044672">
    <property type="entry name" value="MOCS2A"/>
</dbReference>
<evidence type="ECO:0000256" key="1">
    <source>
        <dbReference type="ARBA" id="ARBA00022741"/>
    </source>
</evidence>
<dbReference type="InterPro" id="IPR012675">
    <property type="entry name" value="Beta-grasp_dom_sf"/>
</dbReference>
<dbReference type="RefSeq" id="WP_016821782.1">
    <property type="nucleotide sequence ID" value="NZ_CP023711.1"/>
</dbReference>
<dbReference type="SUPFAM" id="SSF54285">
    <property type="entry name" value="MoaD/ThiS"/>
    <property type="match status" value="1"/>
</dbReference>
<accession>A0A378Y1J9</accession>
<dbReference type="GO" id="GO:0006777">
    <property type="term" value="P:Mo-molybdopterin cofactor biosynthetic process"/>
    <property type="evidence" value="ECO:0007669"/>
    <property type="project" value="InterPro"/>
</dbReference>
<evidence type="ECO:0000313" key="4">
    <source>
        <dbReference type="EMBL" id="SUA71152.1"/>
    </source>
</evidence>
<dbReference type="GeneID" id="93347364"/>
<dbReference type="UniPathway" id="UPA00344"/>
<evidence type="ECO:0000313" key="5">
    <source>
        <dbReference type="Proteomes" id="UP000254400"/>
    </source>
</evidence>
<dbReference type="AlphaFoldDB" id="A0A378Y1J9"/>
<dbReference type="CDD" id="cd00754">
    <property type="entry name" value="Ubl_MoaD"/>
    <property type="match status" value="1"/>
</dbReference>
<keyword evidence="1" id="KW-0547">Nucleotide-binding</keyword>
<evidence type="ECO:0000256" key="2">
    <source>
        <dbReference type="ARBA" id="ARBA00024200"/>
    </source>
</evidence>
<proteinExistence type="inferred from homology"/>
<organism evidence="4 5">
    <name type="scientific">Paenibacillus polymyxa</name>
    <name type="common">Bacillus polymyxa</name>
    <dbReference type="NCBI Taxonomy" id="1406"/>
    <lineage>
        <taxon>Bacteria</taxon>
        <taxon>Bacillati</taxon>
        <taxon>Bacillota</taxon>
        <taxon>Bacilli</taxon>
        <taxon>Bacillales</taxon>
        <taxon>Paenibacillaceae</taxon>
        <taxon>Paenibacillus</taxon>
    </lineage>
</organism>
<evidence type="ECO:0000256" key="3">
    <source>
        <dbReference type="ARBA" id="ARBA00024247"/>
    </source>
</evidence>
<dbReference type="GO" id="GO:0000166">
    <property type="term" value="F:nucleotide binding"/>
    <property type="evidence" value="ECO:0007669"/>
    <property type="project" value="UniProtKB-KW"/>
</dbReference>
<dbReference type="GO" id="GO:1990133">
    <property type="term" value="C:molybdopterin adenylyltransferase complex"/>
    <property type="evidence" value="ECO:0007669"/>
    <property type="project" value="TreeGrafter"/>
</dbReference>
<reference evidence="4 5" key="1">
    <citation type="submission" date="2018-06" db="EMBL/GenBank/DDBJ databases">
        <authorList>
            <consortium name="Pathogen Informatics"/>
            <person name="Doyle S."/>
        </authorList>
    </citation>
    <scope>NUCLEOTIDE SEQUENCE [LARGE SCALE GENOMIC DNA]</scope>
    <source>
        <strain evidence="4 5">NCTC10343</strain>
    </source>
</reference>
<dbReference type="PANTHER" id="PTHR33359">
    <property type="entry name" value="MOLYBDOPTERIN SYNTHASE SULFUR CARRIER SUBUNIT"/>
    <property type="match status" value="1"/>
</dbReference>
<dbReference type="Gene3D" id="3.10.20.30">
    <property type="match status" value="1"/>
</dbReference>
<dbReference type="InterPro" id="IPR016155">
    <property type="entry name" value="Mopterin_synth/thiamin_S_b"/>
</dbReference>
<dbReference type="PANTHER" id="PTHR33359:SF1">
    <property type="entry name" value="MOLYBDOPTERIN SYNTHASE SULFUR CARRIER SUBUNIT"/>
    <property type="match status" value="1"/>
</dbReference>
<dbReference type="EMBL" id="UGSC01000001">
    <property type="protein sequence ID" value="SUA71152.1"/>
    <property type="molecule type" value="Genomic_DNA"/>
</dbReference>
<gene>
    <name evidence="4" type="primary">moaD</name>
    <name evidence="4" type="ORF">NCTC10343_04039</name>
</gene>
<sequence length="77" mass="8521">MIKLYYFAGLREVTGKFEEMADLAGQTVGELYSWITDKYPDMPINSTRIAVNEEYALLTDVLQDGDIAAFIPPVSGG</sequence>
<dbReference type="InterPro" id="IPR003749">
    <property type="entry name" value="ThiS/MoaD-like"/>
</dbReference>
<comment type="similarity">
    <text evidence="2">Belongs to the MoaD family.</text>
</comment>
<name>A0A378Y1J9_PAEPO</name>